<dbReference type="EMBL" id="KK583221">
    <property type="protein sequence ID" value="KDO26829.1"/>
    <property type="molecule type" value="Genomic_DNA"/>
</dbReference>
<gene>
    <name evidence="4" type="ORF">SPRG_08120</name>
</gene>
<dbReference type="OMA" id="ACPPHIH"/>
<comment type="similarity">
    <text evidence="1 2">Belongs to the RNase T2 family.</text>
</comment>
<evidence type="ECO:0000313" key="4">
    <source>
        <dbReference type="EMBL" id="KDO26829.1"/>
    </source>
</evidence>
<dbReference type="PANTHER" id="PTHR11240">
    <property type="entry name" value="RIBONUCLEASE T2"/>
    <property type="match status" value="1"/>
</dbReference>
<evidence type="ECO:0000256" key="1">
    <source>
        <dbReference type="ARBA" id="ARBA00007469"/>
    </source>
</evidence>
<dbReference type="Pfam" id="PF00445">
    <property type="entry name" value="Ribonuclease_T2"/>
    <property type="match status" value="1"/>
</dbReference>
<dbReference type="InterPro" id="IPR033130">
    <property type="entry name" value="RNase_T2_His_AS_2"/>
</dbReference>
<reference evidence="4 5" key="1">
    <citation type="journal article" date="2013" name="PLoS Genet.">
        <title>Distinctive expansion of potential virulence genes in the genome of the oomycete fish pathogen Saprolegnia parasitica.</title>
        <authorList>
            <person name="Jiang R.H."/>
            <person name="de Bruijn I."/>
            <person name="Haas B.J."/>
            <person name="Belmonte R."/>
            <person name="Lobach L."/>
            <person name="Christie J."/>
            <person name="van den Ackerveken G."/>
            <person name="Bottin A."/>
            <person name="Bulone V."/>
            <person name="Diaz-Moreno S.M."/>
            <person name="Dumas B."/>
            <person name="Fan L."/>
            <person name="Gaulin E."/>
            <person name="Govers F."/>
            <person name="Grenville-Briggs L.J."/>
            <person name="Horner N.R."/>
            <person name="Levin J.Z."/>
            <person name="Mammella M."/>
            <person name="Meijer H.J."/>
            <person name="Morris P."/>
            <person name="Nusbaum C."/>
            <person name="Oome S."/>
            <person name="Phillips A.J."/>
            <person name="van Rooyen D."/>
            <person name="Rzeszutek E."/>
            <person name="Saraiva M."/>
            <person name="Secombes C.J."/>
            <person name="Seidl M.F."/>
            <person name="Snel B."/>
            <person name="Stassen J.H."/>
            <person name="Sykes S."/>
            <person name="Tripathy S."/>
            <person name="van den Berg H."/>
            <person name="Vega-Arreguin J.C."/>
            <person name="Wawra S."/>
            <person name="Young S.K."/>
            <person name="Zeng Q."/>
            <person name="Dieguez-Uribeondo J."/>
            <person name="Russ C."/>
            <person name="Tyler B.M."/>
            <person name="van West P."/>
        </authorList>
    </citation>
    <scope>NUCLEOTIDE SEQUENCE [LARGE SCALE GENOMIC DNA]</scope>
    <source>
        <strain evidence="4 5">CBS 223.65</strain>
    </source>
</reference>
<sequence>MQPALILGLAVAAMAADGPLVWHHDERLFQHEATQFDYYVFAHSWQPSFCYQQPYPGCKEPNPYWKTHFTVHGLWPEKNEGPHPGYCTKEPLDMQRVRKAIGQDTLEKFWPNVKVAINTTDYDSFWNHEWTRHGTCSGLDQVTFFQSAIERMKTQGTPDFISKSVGKVVSTSAIRDAYGGPKKVVLQCKNQRLSQVYTCLGKDKDNQPTNATDCSRQVLKEDSCRVGEILIPGF</sequence>
<evidence type="ECO:0000256" key="2">
    <source>
        <dbReference type="RuleBase" id="RU004328"/>
    </source>
</evidence>
<dbReference type="CDD" id="cd00374">
    <property type="entry name" value="RNase_T2"/>
    <property type="match status" value="1"/>
</dbReference>
<dbReference type="VEuPathDB" id="FungiDB:SPRG_08120"/>
<dbReference type="Gene3D" id="3.90.730.10">
    <property type="entry name" value="Ribonuclease T2-like"/>
    <property type="match status" value="1"/>
</dbReference>
<dbReference type="GO" id="GO:0005576">
    <property type="term" value="C:extracellular region"/>
    <property type="evidence" value="ECO:0007669"/>
    <property type="project" value="TreeGrafter"/>
</dbReference>
<dbReference type="GeneID" id="24130354"/>
<proteinExistence type="inferred from homology"/>
<dbReference type="SUPFAM" id="SSF55895">
    <property type="entry name" value="Ribonuclease Rh-like"/>
    <property type="match status" value="1"/>
</dbReference>
<organism evidence="4 5">
    <name type="scientific">Saprolegnia parasitica (strain CBS 223.65)</name>
    <dbReference type="NCBI Taxonomy" id="695850"/>
    <lineage>
        <taxon>Eukaryota</taxon>
        <taxon>Sar</taxon>
        <taxon>Stramenopiles</taxon>
        <taxon>Oomycota</taxon>
        <taxon>Saprolegniomycetes</taxon>
        <taxon>Saprolegniales</taxon>
        <taxon>Saprolegniaceae</taxon>
        <taxon>Saprolegnia</taxon>
    </lineage>
</organism>
<dbReference type="GO" id="GO:0033897">
    <property type="term" value="F:ribonuclease T2 activity"/>
    <property type="evidence" value="ECO:0007669"/>
    <property type="project" value="InterPro"/>
</dbReference>
<dbReference type="InterPro" id="IPR001568">
    <property type="entry name" value="RNase_T2-like"/>
</dbReference>
<keyword evidence="3" id="KW-0732">Signal</keyword>
<evidence type="ECO:0000256" key="3">
    <source>
        <dbReference type="SAM" id="SignalP"/>
    </source>
</evidence>
<dbReference type="GO" id="GO:0006401">
    <property type="term" value="P:RNA catabolic process"/>
    <property type="evidence" value="ECO:0007669"/>
    <property type="project" value="TreeGrafter"/>
</dbReference>
<dbReference type="GO" id="GO:0003723">
    <property type="term" value="F:RNA binding"/>
    <property type="evidence" value="ECO:0007669"/>
    <property type="project" value="InterPro"/>
</dbReference>
<dbReference type="InterPro" id="IPR018188">
    <property type="entry name" value="RNase_T2_His_AS_1"/>
</dbReference>
<keyword evidence="5" id="KW-1185">Reference proteome</keyword>
<accession>A0A067C7T6</accession>
<dbReference type="InterPro" id="IPR036430">
    <property type="entry name" value="RNase_T2-like_sf"/>
</dbReference>
<protein>
    <submittedName>
        <fullName evidence="4">Ribonuclease T2 family protein</fullName>
    </submittedName>
</protein>
<feature type="signal peptide" evidence="3">
    <location>
        <begin position="1"/>
        <end position="15"/>
    </location>
</feature>
<dbReference type="PROSITE" id="PS00531">
    <property type="entry name" value="RNASE_T2_2"/>
    <property type="match status" value="1"/>
</dbReference>
<dbReference type="PROSITE" id="PS00530">
    <property type="entry name" value="RNASE_T2_1"/>
    <property type="match status" value="1"/>
</dbReference>
<evidence type="ECO:0000313" key="5">
    <source>
        <dbReference type="Proteomes" id="UP000030745"/>
    </source>
</evidence>
<dbReference type="OrthoDB" id="435754at2759"/>
<dbReference type="AlphaFoldDB" id="A0A067C7T6"/>
<name>A0A067C7T6_SAPPC</name>
<dbReference type="RefSeq" id="XP_012202475.1">
    <property type="nucleotide sequence ID" value="XM_012347085.1"/>
</dbReference>
<feature type="chain" id="PRO_5012655530" evidence="3">
    <location>
        <begin position="16"/>
        <end position="234"/>
    </location>
</feature>
<dbReference type="PANTHER" id="PTHR11240:SF22">
    <property type="entry name" value="RIBONUCLEASE T2"/>
    <property type="match status" value="1"/>
</dbReference>
<dbReference type="Proteomes" id="UP000030745">
    <property type="component" value="Unassembled WGS sequence"/>
</dbReference>
<dbReference type="KEGG" id="spar:SPRG_08120"/>